<dbReference type="InterPro" id="IPR035907">
    <property type="entry name" value="Hppk_sf"/>
</dbReference>
<gene>
    <name evidence="10" type="primary">folK</name>
    <name evidence="10" type="ORF">CFN78_22275</name>
</gene>
<dbReference type="OrthoDB" id="9808041at2"/>
<comment type="pathway">
    <text evidence="2">Cofactor biosynthesis; tetrahydrofolate biosynthesis; 2-amino-4-hydroxy-6-hydroxymethyl-7,8-dihydropteridine diphosphate from 7,8-dihydroneopterin triphosphate: step 4/4.</text>
</comment>
<dbReference type="PANTHER" id="PTHR43071:SF1">
    <property type="entry name" value="2-AMINO-4-HYDROXY-6-HYDROXYMETHYLDIHYDROPTERIDINE PYROPHOSPHOKINASE"/>
    <property type="match status" value="1"/>
</dbReference>
<dbReference type="UniPathway" id="UPA00077">
    <property type="reaction ID" value="UER00155"/>
</dbReference>
<evidence type="ECO:0000256" key="7">
    <source>
        <dbReference type="ARBA" id="ARBA00022840"/>
    </source>
</evidence>
<dbReference type="GO" id="GO:0005524">
    <property type="term" value="F:ATP binding"/>
    <property type="evidence" value="ECO:0007669"/>
    <property type="project" value="UniProtKB-KW"/>
</dbReference>
<evidence type="ECO:0000256" key="5">
    <source>
        <dbReference type="ARBA" id="ARBA00022741"/>
    </source>
</evidence>
<dbReference type="EC" id="2.7.6.3" evidence="3"/>
<dbReference type="PANTHER" id="PTHR43071">
    <property type="entry name" value="2-AMINO-4-HYDROXY-6-HYDROXYMETHYLDIHYDROPTERIDINE PYROPHOSPHOKINASE"/>
    <property type="match status" value="1"/>
</dbReference>
<dbReference type="EMBL" id="NKYE01000016">
    <property type="protein sequence ID" value="OZM70895.1"/>
    <property type="molecule type" value="Genomic_DNA"/>
</dbReference>
<accession>A0A263D0K9</accession>
<comment type="catalytic activity">
    <reaction evidence="1">
        <text>6-hydroxymethyl-7,8-dihydropterin + ATP = (7,8-dihydropterin-6-yl)methyl diphosphate + AMP + H(+)</text>
        <dbReference type="Rhea" id="RHEA:11412"/>
        <dbReference type="ChEBI" id="CHEBI:15378"/>
        <dbReference type="ChEBI" id="CHEBI:30616"/>
        <dbReference type="ChEBI" id="CHEBI:44841"/>
        <dbReference type="ChEBI" id="CHEBI:72950"/>
        <dbReference type="ChEBI" id="CHEBI:456215"/>
        <dbReference type="EC" id="2.7.6.3"/>
    </reaction>
</comment>
<keyword evidence="4" id="KW-0808">Transferase</keyword>
<dbReference type="RefSeq" id="WP_094864833.1">
    <property type="nucleotide sequence ID" value="NZ_NKYE01000016.1"/>
</dbReference>
<evidence type="ECO:0000256" key="3">
    <source>
        <dbReference type="ARBA" id="ARBA00013253"/>
    </source>
</evidence>
<dbReference type="CDD" id="cd00483">
    <property type="entry name" value="HPPK"/>
    <property type="match status" value="1"/>
</dbReference>
<dbReference type="InParanoid" id="A0A263D0K9"/>
<keyword evidence="8" id="KW-0289">Folate biosynthesis</keyword>
<reference evidence="10 11" key="1">
    <citation type="submission" date="2017-07" db="EMBL/GenBank/DDBJ databases">
        <title>Amycolatopsis antarcticus sp. nov., isolated from the surface of an Antarcticus brown macroalga.</title>
        <authorList>
            <person name="Wang J."/>
            <person name="Leiva S."/>
            <person name="Huang J."/>
            <person name="Huang Y."/>
        </authorList>
    </citation>
    <scope>NUCLEOTIDE SEQUENCE [LARGE SCALE GENOMIC DNA]</scope>
    <source>
        <strain evidence="10 11">AU-G6</strain>
    </source>
</reference>
<dbReference type="Gene3D" id="3.30.70.560">
    <property type="entry name" value="7,8-Dihydro-6-hydroxymethylpterin-pyrophosphokinase HPPK"/>
    <property type="match status" value="1"/>
</dbReference>
<evidence type="ECO:0000313" key="11">
    <source>
        <dbReference type="Proteomes" id="UP000242444"/>
    </source>
</evidence>
<dbReference type="Proteomes" id="UP000242444">
    <property type="component" value="Unassembled WGS sequence"/>
</dbReference>
<organism evidence="10 11">
    <name type="scientific">Amycolatopsis antarctica</name>
    <dbReference type="NCBI Taxonomy" id="1854586"/>
    <lineage>
        <taxon>Bacteria</taxon>
        <taxon>Bacillati</taxon>
        <taxon>Actinomycetota</taxon>
        <taxon>Actinomycetes</taxon>
        <taxon>Pseudonocardiales</taxon>
        <taxon>Pseudonocardiaceae</taxon>
        <taxon>Amycolatopsis</taxon>
    </lineage>
</organism>
<protein>
    <recommendedName>
        <fullName evidence="3">2-amino-4-hydroxy-6-hydroxymethyldihydropteridine diphosphokinase</fullName>
        <ecNumber evidence="3">2.7.6.3</ecNumber>
    </recommendedName>
</protein>
<dbReference type="GO" id="GO:0016301">
    <property type="term" value="F:kinase activity"/>
    <property type="evidence" value="ECO:0007669"/>
    <property type="project" value="UniProtKB-KW"/>
</dbReference>
<dbReference type="InterPro" id="IPR000550">
    <property type="entry name" value="Hppk"/>
</dbReference>
<dbReference type="AlphaFoldDB" id="A0A263D0K9"/>
<evidence type="ECO:0000256" key="8">
    <source>
        <dbReference type="ARBA" id="ARBA00022909"/>
    </source>
</evidence>
<keyword evidence="6 10" id="KW-0418">Kinase</keyword>
<dbReference type="GO" id="GO:0046654">
    <property type="term" value="P:tetrahydrofolate biosynthetic process"/>
    <property type="evidence" value="ECO:0007669"/>
    <property type="project" value="UniProtKB-UniPathway"/>
</dbReference>
<dbReference type="GO" id="GO:0046656">
    <property type="term" value="P:folic acid biosynthetic process"/>
    <property type="evidence" value="ECO:0007669"/>
    <property type="project" value="UniProtKB-KW"/>
</dbReference>
<dbReference type="SUPFAM" id="SSF55083">
    <property type="entry name" value="6-hydroxymethyl-7,8-dihydropterin pyrophosphokinase, HPPK"/>
    <property type="match status" value="1"/>
</dbReference>
<keyword evidence="5" id="KW-0547">Nucleotide-binding</keyword>
<keyword evidence="11" id="KW-1185">Reference proteome</keyword>
<dbReference type="Pfam" id="PF01288">
    <property type="entry name" value="HPPK"/>
    <property type="match status" value="1"/>
</dbReference>
<dbReference type="FunCoup" id="A0A263D0K9">
    <property type="interactions" value="157"/>
</dbReference>
<dbReference type="NCBIfam" id="TIGR01498">
    <property type="entry name" value="folK"/>
    <property type="match status" value="1"/>
</dbReference>
<evidence type="ECO:0000313" key="10">
    <source>
        <dbReference type="EMBL" id="OZM70895.1"/>
    </source>
</evidence>
<dbReference type="GO" id="GO:0003848">
    <property type="term" value="F:2-amino-4-hydroxy-6-hydroxymethyldihydropteridine diphosphokinase activity"/>
    <property type="evidence" value="ECO:0007669"/>
    <property type="project" value="UniProtKB-EC"/>
</dbReference>
<evidence type="ECO:0000256" key="1">
    <source>
        <dbReference type="ARBA" id="ARBA00000198"/>
    </source>
</evidence>
<comment type="caution">
    <text evidence="10">The sequence shown here is derived from an EMBL/GenBank/DDBJ whole genome shotgun (WGS) entry which is preliminary data.</text>
</comment>
<evidence type="ECO:0000256" key="2">
    <source>
        <dbReference type="ARBA" id="ARBA00005051"/>
    </source>
</evidence>
<sequence length="165" mass="17789">MSRAVLSLGSNLGDRHGFLLLAVRGLGEPLTAVSSVYETAPWGVEDQPYFLNAVCVVDDPARDHWAWLRAAQALEAAAGRVREQRWGPRTLDVDLVTVDGVASAEPELLLPHPGTPDRASVLIPWLEIEPGAVLPGHGRVDALLRARPAADRDGVLPRADLSLRD</sequence>
<feature type="domain" description="7,8-dihydro-6-hydroxymethylpterin-pyrophosphokinase" evidence="9">
    <location>
        <begin position="85"/>
        <end position="96"/>
    </location>
</feature>
<evidence type="ECO:0000259" key="9">
    <source>
        <dbReference type="PROSITE" id="PS00794"/>
    </source>
</evidence>
<name>A0A263D0K9_9PSEU</name>
<evidence type="ECO:0000256" key="4">
    <source>
        <dbReference type="ARBA" id="ARBA00022679"/>
    </source>
</evidence>
<proteinExistence type="predicted"/>
<evidence type="ECO:0000256" key="6">
    <source>
        <dbReference type="ARBA" id="ARBA00022777"/>
    </source>
</evidence>
<keyword evidence="7" id="KW-0067">ATP-binding</keyword>
<dbReference type="PROSITE" id="PS00794">
    <property type="entry name" value="HPPK"/>
    <property type="match status" value="1"/>
</dbReference>